<sequence length="256" mass="28117">MKTIILTGASSGIGRKTAEKLVQNGEKVIGIGRNTEKLEAAAAEWRDQPGEFAAWTMDVGEVRNAGEEMKKITRIHGSPDVLINNAGTGKFGELEQLSIEDWEQMIDINVKGSIAITQALLPELKQTGGHIVFTGSTAGIIGTPKATVYAASKRAVLGFAEALRLETAGTGVRVSVLNTGPVKTEFHDRADPSGRYKRKVEQIALSPEKVAAQLVKLLEKPKRTVFMPWWMKVLSTLYQLWPSVLEKIGRRQFHRK</sequence>
<name>A0A1H2Q5J0_9BACI</name>
<dbReference type="GO" id="GO:0016491">
    <property type="term" value="F:oxidoreductase activity"/>
    <property type="evidence" value="ECO:0007669"/>
    <property type="project" value="UniProtKB-KW"/>
</dbReference>
<dbReference type="PRINTS" id="PR00080">
    <property type="entry name" value="SDRFAMILY"/>
</dbReference>
<dbReference type="STRING" id="1122204.SAMN05421781_0159"/>
<organism evidence="5 6">
    <name type="scientific">Marinococcus luteus</name>
    <dbReference type="NCBI Taxonomy" id="1122204"/>
    <lineage>
        <taxon>Bacteria</taxon>
        <taxon>Bacillati</taxon>
        <taxon>Bacillota</taxon>
        <taxon>Bacilli</taxon>
        <taxon>Bacillales</taxon>
        <taxon>Bacillaceae</taxon>
        <taxon>Marinococcus</taxon>
    </lineage>
</organism>
<dbReference type="AlphaFoldDB" id="A0A1H2Q5J0"/>
<dbReference type="PRINTS" id="PR00081">
    <property type="entry name" value="GDHRDH"/>
</dbReference>
<evidence type="ECO:0000256" key="3">
    <source>
        <dbReference type="RuleBase" id="RU000363"/>
    </source>
</evidence>
<evidence type="ECO:0000313" key="5">
    <source>
        <dbReference type="EMBL" id="SDW02413.1"/>
    </source>
</evidence>
<keyword evidence="6" id="KW-1185">Reference proteome</keyword>
<dbReference type="EMBL" id="FNNC01000001">
    <property type="protein sequence ID" value="SDW02413.1"/>
    <property type="molecule type" value="Genomic_DNA"/>
</dbReference>
<dbReference type="OrthoDB" id="9793345at2"/>
<feature type="domain" description="Ketoreductase" evidence="4">
    <location>
        <begin position="2"/>
        <end position="185"/>
    </location>
</feature>
<comment type="similarity">
    <text evidence="1 3">Belongs to the short-chain dehydrogenases/reductases (SDR) family.</text>
</comment>
<reference evidence="5 6" key="1">
    <citation type="submission" date="2016-10" db="EMBL/GenBank/DDBJ databases">
        <authorList>
            <person name="de Groot N.N."/>
        </authorList>
    </citation>
    <scope>NUCLEOTIDE SEQUENCE [LARGE SCALE GENOMIC DNA]</scope>
    <source>
        <strain evidence="5 6">DSM 23126</strain>
    </source>
</reference>
<evidence type="ECO:0000256" key="2">
    <source>
        <dbReference type="ARBA" id="ARBA00023002"/>
    </source>
</evidence>
<dbReference type="GO" id="GO:0016020">
    <property type="term" value="C:membrane"/>
    <property type="evidence" value="ECO:0007669"/>
    <property type="project" value="TreeGrafter"/>
</dbReference>
<accession>A0A1H2Q5J0</accession>
<dbReference type="CDD" id="cd05233">
    <property type="entry name" value="SDR_c"/>
    <property type="match status" value="1"/>
</dbReference>
<dbReference type="InterPro" id="IPR020904">
    <property type="entry name" value="Sc_DH/Rdtase_CS"/>
</dbReference>
<dbReference type="InterPro" id="IPR002347">
    <property type="entry name" value="SDR_fam"/>
</dbReference>
<proteinExistence type="inferred from homology"/>
<dbReference type="Gene3D" id="3.40.50.720">
    <property type="entry name" value="NAD(P)-binding Rossmann-like Domain"/>
    <property type="match status" value="1"/>
</dbReference>
<evidence type="ECO:0000256" key="1">
    <source>
        <dbReference type="ARBA" id="ARBA00006484"/>
    </source>
</evidence>
<evidence type="ECO:0000259" key="4">
    <source>
        <dbReference type="SMART" id="SM00822"/>
    </source>
</evidence>
<dbReference type="Pfam" id="PF00106">
    <property type="entry name" value="adh_short"/>
    <property type="match status" value="1"/>
</dbReference>
<dbReference type="SMART" id="SM00822">
    <property type="entry name" value="PKS_KR"/>
    <property type="match status" value="1"/>
</dbReference>
<gene>
    <name evidence="5" type="ORF">SAMN05421781_0159</name>
</gene>
<dbReference type="InterPro" id="IPR057326">
    <property type="entry name" value="KR_dom"/>
</dbReference>
<dbReference type="PROSITE" id="PS00061">
    <property type="entry name" value="ADH_SHORT"/>
    <property type="match status" value="1"/>
</dbReference>
<dbReference type="SUPFAM" id="SSF51735">
    <property type="entry name" value="NAD(P)-binding Rossmann-fold domains"/>
    <property type="match status" value="1"/>
</dbReference>
<dbReference type="RefSeq" id="WP_091610177.1">
    <property type="nucleotide sequence ID" value="NZ_FNNC01000001.1"/>
</dbReference>
<keyword evidence="2" id="KW-0560">Oxidoreductase</keyword>
<dbReference type="PANTHER" id="PTHR44196">
    <property type="entry name" value="DEHYDROGENASE/REDUCTASE SDR FAMILY MEMBER 7B"/>
    <property type="match status" value="1"/>
</dbReference>
<evidence type="ECO:0000313" key="6">
    <source>
        <dbReference type="Proteomes" id="UP000199488"/>
    </source>
</evidence>
<dbReference type="InterPro" id="IPR036291">
    <property type="entry name" value="NAD(P)-bd_dom_sf"/>
</dbReference>
<dbReference type="Proteomes" id="UP000199488">
    <property type="component" value="Unassembled WGS sequence"/>
</dbReference>
<dbReference type="PANTHER" id="PTHR44196:SF1">
    <property type="entry name" value="DEHYDROGENASE_REDUCTASE SDR FAMILY MEMBER 7B"/>
    <property type="match status" value="1"/>
</dbReference>
<protein>
    <recommendedName>
        <fullName evidence="4">Ketoreductase domain-containing protein</fullName>
    </recommendedName>
</protein>